<dbReference type="Proteomes" id="UP000504610">
    <property type="component" value="Chromosome 5"/>
</dbReference>
<dbReference type="GeneID" id="108861270"/>
<dbReference type="KEGG" id="rsz:108861270"/>
<dbReference type="RefSeq" id="XP_018490605.1">
    <property type="nucleotide sequence ID" value="XM_018635103.2"/>
</dbReference>
<feature type="compositionally biased region" description="Polar residues" evidence="1">
    <location>
        <begin position="56"/>
        <end position="77"/>
    </location>
</feature>
<reference evidence="4" key="2">
    <citation type="submission" date="2025-08" db="UniProtKB">
        <authorList>
            <consortium name="RefSeq"/>
        </authorList>
    </citation>
    <scope>IDENTIFICATION</scope>
    <source>
        <tissue evidence="4">Leaf</tissue>
    </source>
</reference>
<feature type="region of interest" description="Disordered" evidence="1">
    <location>
        <begin position="121"/>
        <end position="147"/>
    </location>
</feature>
<feature type="region of interest" description="Disordered" evidence="1">
    <location>
        <begin position="523"/>
        <end position="564"/>
    </location>
</feature>
<feature type="region of interest" description="Disordered" evidence="1">
    <location>
        <begin position="619"/>
        <end position="645"/>
    </location>
</feature>
<protein>
    <submittedName>
        <fullName evidence="4">Uncharacterized protein LOC108861270 isoform X1</fullName>
    </submittedName>
</protein>
<feature type="compositionally biased region" description="Low complexity" evidence="1">
    <location>
        <begin position="448"/>
        <end position="463"/>
    </location>
</feature>
<feature type="region of interest" description="Disordered" evidence="1">
    <location>
        <begin position="352"/>
        <end position="375"/>
    </location>
</feature>
<feature type="compositionally biased region" description="Polar residues" evidence="1">
    <location>
        <begin position="619"/>
        <end position="635"/>
    </location>
</feature>
<feature type="compositionally biased region" description="Low complexity" evidence="1">
    <location>
        <begin position="121"/>
        <end position="133"/>
    </location>
</feature>
<evidence type="ECO:0000313" key="3">
    <source>
        <dbReference type="Proteomes" id="UP000504610"/>
    </source>
</evidence>
<gene>
    <name evidence="4" type="primary">LOC108861270</name>
</gene>
<accession>A0A6J0P1S1</accession>
<evidence type="ECO:0000256" key="1">
    <source>
        <dbReference type="SAM" id="MobiDB-lite"/>
    </source>
</evidence>
<dbReference type="GO" id="GO:1900150">
    <property type="term" value="P:regulation of defense response to fungus"/>
    <property type="evidence" value="ECO:0007669"/>
    <property type="project" value="InterPro"/>
</dbReference>
<dbReference type="PANTHER" id="PTHR31105">
    <property type="entry name" value="EXTRA-LARGE G-PROTEIN-LIKE"/>
    <property type="match status" value="1"/>
</dbReference>
<dbReference type="Pfam" id="PF22910">
    <property type="entry name" value="EDR4-like_1st"/>
    <property type="match status" value="1"/>
</dbReference>
<feature type="domain" description="Enhanced disease resistance 4-like N-terminal" evidence="2">
    <location>
        <begin position="13"/>
        <end position="45"/>
    </location>
</feature>
<reference evidence="3" key="1">
    <citation type="journal article" date="2019" name="Database">
        <title>The radish genome database (RadishGD): an integrated information resource for radish genomics.</title>
        <authorList>
            <person name="Yu H.J."/>
            <person name="Baek S."/>
            <person name="Lee Y.J."/>
            <person name="Cho A."/>
            <person name="Mun J.H."/>
        </authorList>
    </citation>
    <scope>NUCLEOTIDE SEQUENCE [LARGE SCALE GENOMIC DNA]</scope>
    <source>
        <strain evidence="3">cv. WK10039</strain>
    </source>
</reference>
<name>A0A6J0P1S1_RAPSA</name>
<proteinExistence type="predicted"/>
<feature type="region of interest" description="Disordered" evidence="1">
    <location>
        <begin position="56"/>
        <end position="84"/>
    </location>
</feature>
<dbReference type="AlphaFoldDB" id="A0A6J0P1S1"/>
<dbReference type="OrthoDB" id="1930285at2759"/>
<evidence type="ECO:0000313" key="4">
    <source>
        <dbReference type="RefSeq" id="XP_018490605.1"/>
    </source>
</evidence>
<organism evidence="3 4">
    <name type="scientific">Raphanus sativus</name>
    <name type="common">Radish</name>
    <name type="synonym">Raphanus raphanistrum var. sativus</name>
    <dbReference type="NCBI Taxonomy" id="3726"/>
    <lineage>
        <taxon>Eukaryota</taxon>
        <taxon>Viridiplantae</taxon>
        <taxon>Streptophyta</taxon>
        <taxon>Embryophyta</taxon>
        <taxon>Tracheophyta</taxon>
        <taxon>Spermatophyta</taxon>
        <taxon>Magnoliopsida</taxon>
        <taxon>eudicotyledons</taxon>
        <taxon>Gunneridae</taxon>
        <taxon>Pentapetalae</taxon>
        <taxon>rosids</taxon>
        <taxon>malvids</taxon>
        <taxon>Brassicales</taxon>
        <taxon>Brassicaceae</taxon>
        <taxon>Brassiceae</taxon>
        <taxon>Raphanus</taxon>
    </lineage>
</organism>
<keyword evidence="3" id="KW-1185">Reference proteome</keyword>
<feature type="compositionally biased region" description="Polar residues" evidence="1">
    <location>
        <begin position="134"/>
        <end position="147"/>
    </location>
</feature>
<evidence type="ECO:0000259" key="2">
    <source>
        <dbReference type="Pfam" id="PF22910"/>
    </source>
</evidence>
<dbReference type="PANTHER" id="PTHR31105:SF57">
    <property type="entry name" value="ZINC-RIBBON DOMAIN-CONTAINING PROTEIN-RELATED"/>
    <property type="match status" value="1"/>
</dbReference>
<feature type="region of interest" description="Disordered" evidence="1">
    <location>
        <begin position="433"/>
        <end position="470"/>
    </location>
</feature>
<dbReference type="InterPro" id="IPR055126">
    <property type="entry name" value="EDR4-like_N"/>
</dbReference>
<dbReference type="InterPro" id="IPR040244">
    <property type="entry name" value="EDR4-like"/>
</dbReference>
<sequence length="645" mass="72994">MSSKPAQGLSSQSRVVRCPKCHKFLQEPEDVTIYKCSGCNSILQAKRWDNDKDLLSSQNRSLSTEVESGEYSGTGSSKMPVRSSYRKYSSRTSPCFQTAYRRRHETTYYISRDWMRSASPSPSSYGYTSSSSPFQGSASEQSYHHQPNQFKHYGREGWFQEFSSSAAASPIRYQGETSSDQKCYHWSSQQSQMLHESINWSGVLELSSITKKEEGEVTRRSVSSEFYELKPEAFQPQWNHKSSEASGETSRIHLEQAHSAEPLDKNEHVWEANLPSEKYTRDIQEFDLGELKWDKIISSERVRYELEDARVETVYGGEIRWEETMEDRAGLHLEEYETNFYENYSNPFEWTSGEAQGRSESSSVIQECQDAKPDQSRYEIASERQELSVMVEDGPSLHLDKWGYESTTLEETFDGLTEESTPMFCLHEPAELGTLVGPDNEEADDGSSESSSTDSFNSHESSNMRAVFHQEEPQVVMSDSRTEMISVKLEDIFEWTSERAPTFHLYEPEPEPELGALLEDAYGRSESSSRGSFNDHVASSGSMVSSQGHEPGSIKAEGESEAEEEILRDHFKNNLHKESIVGLRHALYQTQTSPLSSPIHTPIGSSPLHIRMRSSMNNSHIVSPLRSPTNSSGSLSDVLFLAKKT</sequence>
<feature type="compositionally biased region" description="Polar residues" evidence="1">
    <location>
        <begin position="525"/>
        <end position="548"/>
    </location>
</feature>